<protein>
    <submittedName>
        <fullName evidence="2">Uncharacterized protein</fullName>
    </submittedName>
</protein>
<organism evidence="2">
    <name type="scientific">Oryza punctata</name>
    <name type="common">Red rice</name>
    <dbReference type="NCBI Taxonomy" id="4537"/>
    <lineage>
        <taxon>Eukaryota</taxon>
        <taxon>Viridiplantae</taxon>
        <taxon>Streptophyta</taxon>
        <taxon>Embryophyta</taxon>
        <taxon>Tracheophyta</taxon>
        <taxon>Spermatophyta</taxon>
        <taxon>Magnoliopsida</taxon>
        <taxon>Liliopsida</taxon>
        <taxon>Poales</taxon>
        <taxon>Poaceae</taxon>
        <taxon>BOP clade</taxon>
        <taxon>Oryzoideae</taxon>
        <taxon>Oryzeae</taxon>
        <taxon>Oryzinae</taxon>
        <taxon>Oryza</taxon>
    </lineage>
</organism>
<dbReference type="Proteomes" id="UP000026962">
    <property type="component" value="Chromosome 3"/>
</dbReference>
<feature type="compositionally biased region" description="Basic and acidic residues" evidence="1">
    <location>
        <begin position="63"/>
        <end position="83"/>
    </location>
</feature>
<name>A0A0E0K911_ORYPU</name>
<dbReference type="AlphaFoldDB" id="A0A0E0K911"/>
<accession>A0A0E0K911</accession>
<dbReference type="EnsemblPlants" id="OPUNC03G04150.2">
    <property type="protein sequence ID" value="OPUNC03G04150.2"/>
    <property type="gene ID" value="OPUNC03G04150"/>
</dbReference>
<keyword evidence="3" id="KW-1185">Reference proteome</keyword>
<feature type="region of interest" description="Disordered" evidence="1">
    <location>
        <begin position="61"/>
        <end position="83"/>
    </location>
</feature>
<reference evidence="2" key="2">
    <citation type="submission" date="2018-05" db="EMBL/GenBank/DDBJ databases">
        <title>OpunRS2 (Oryza punctata Reference Sequence Version 2).</title>
        <authorList>
            <person name="Zhang J."/>
            <person name="Kudrna D."/>
            <person name="Lee S."/>
            <person name="Talag J."/>
            <person name="Welchert J."/>
            <person name="Wing R.A."/>
        </authorList>
    </citation>
    <scope>NUCLEOTIDE SEQUENCE [LARGE SCALE GENOMIC DNA]</scope>
</reference>
<sequence>MCFFLLFFFFFSFLLLVLFGLGRRRVERGPGFIGKGQAEAGVTRLFSLSFLDVSRGAVQGREISPKGEERDHTTQAEAKEETRARRDRLKTLIGGWGCVSRCPCPCFVHVAGGVGSGGVEDKGGIGCFPSNPRLPAAVREPNMGRCSNGFRPQHWSSDPLGLGVMIRDAGQIIAWKLAGKVPKIEEKLGRKRMEQGNLWFRMSQVWESQEWLMNMEIQAPKYRVLFSLFSMRLQR</sequence>
<evidence type="ECO:0000313" key="2">
    <source>
        <dbReference type="EnsemblPlants" id="OPUNC03G04150.2"/>
    </source>
</evidence>
<reference evidence="2" key="1">
    <citation type="submission" date="2015-04" db="UniProtKB">
        <authorList>
            <consortium name="EnsemblPlants"/>
        </authorList>
    </citation>
    <scope>IDENTIFICATION</scope>
</reference>
<dbReference type="HOGENOM" id="CLU_1274032_0_0_1"/>
<evidence type="ECO:0000256" key="1">
    <source>
        <dbReference type="SAM" id="MobiDB-lite"/>
    </source>
</evidence>
<dbReference type="Gramene" id="OPUNC03G04150.2">
    <property type="protein sequence ID" value="OPUNC03G04150.2"/>
    <property type="gene ID" value="OPUNC03G04150"/>
</dbReference>
<evidence type="ECO:0000313" key="3">
    <source>
        <dbReference type="Proteomes" id="UP000026962"/>
    </source>
</evidence>
<proteinExistence type="predicted"/>